<comment type="subunit">
    <text evidence="11">Homodimer.</text>
</comment>
<feature type="transmembrane region" description="Helical" evidence="42">
    <location>
        <begin position="172"/>
        <end position="191"/>
    </location>
</feature>
<dbReference type="Pfam" id="PF16185">
    <property type="entry name" value="MTABC_N"/>
    <property type="match status" value="1"/>
</dbReference>
<protein>
    <recommendedName>
        <fullName evidence="31">ATP-binding cassette sub-family B member 6</fullName>
        <ecNumber evidence="30">7.6.2.5</ecNumber>
    </recommendedName>
    <alternativeName>
        <fullName evidence="32">ABC-type heme transporter ABCB6</fullName>
    </alternativeName>
</protein>
<dbReference type="EMBL" id="JH816729">
    <property type="protein sequence ID" value="EKC35970.1"/>
    <property type="molecule type" value="Genomic_DNA"/>
</dbReference>
<evidence type="ECO:0000256" key="9">
    <source>
        <dbReference type="ARBA" id="ARBA00004653"/>
    </source>
</evidence>
<evidence type="ECO:0000256" key="13">
    <source>
        <dbReference type="ARBA" id="ARBA00022475"/>
    </source>
</evidence>
<keyword evidence="25 42" id="KW-0472">Membrane</keyword>
<evidence type="ECO:0000256" key="37">
    <source>
        <dbReference type="ARBA" id="ARBA00048455"/>
    </source>
</evidence>
<dbReference type="GO" id="GO:0016887">
    <property type="term" value="F:ATP hydrolysis activity"/>
    <property type="evidence" value="ECO:0007669"/>
    <property type="project" value="InterPro"/>
</dbReference>
<dbReference type="EC" id="7.6.2.5" evidence="30"/>
<evidence type="ECO:0000256" key="17">
    <source>
        <dbReference type="ARBA" id="ARBA00022753"/>
    </source>
</evidence>
<dbReference type="InterPro" id="IPR032410">
    <property type="entry name" value="ABCB6_N"/>
</dbReference>
<comment type="catalytic activity">
    <reaction evidence="34">
        <text>coproporphyrinogen III(in) + ATP + H2O = coproporphyrinogen III(out) + ADP + phosphate + H(+)</text>
        <dbReference type="Rhea" id="RHEA:66680"/>
        <dbReference type="ChEBI" id="CHEBI:15377"/>
        <dbReference type="ChEBI" id="CHEBI:15378"/>
        <dbReference type="ChEBI" id="CHEBI:30616"/>
        <dbReference type="ChEBI" id="CHEBI:43474"/>
        <dbReference type="ChEBI" id="CHEBI:57309"/>
        <dbReference type="ChEBI" id="CHEBI:456216"/>
    </reaction>
    <physiologicalReaction direction="left-to-right" evidence="34">
        <dbReference type="Rhea" id="RHEA:66681"/>
    </physiologicalReaction>
</comment>
<comment type="similarity">
    <text evidence="29">Belongs to the ABC transporter superfamily. ABCB family. Heavy Metal importer (TC 3.A.1.210) subfamily.</text>
</comment>
<organism evidence="43">
    <name type="scientific">Magallana gigas</name>
    <name type="common">Pacific oyster</name>
    <name type="synonym">Crassostrea gigas</name>
    <dbReference type="NCBI Taxonomy" id="29159"/>
    <lineage>
        <taxon>Eukaryota</taxon>
        <taxon>Metazoa</taxon>
        <taxon>Spiralia</taxon>
        <taxon>Lophotrochozoa</taxon>
        <taxon>Mollusca</taxon>
        <taxon>Bivalvia</taxon>
        <taxon>Autobranchia</taxon>
        <taxon>Pteriomorphia</taxon>
        <taxon>Ostreida</taxon>
        <taxon>Ostreoidea</taxon>
        <taxon>Ostreidae</taxon>
        <taxon>Magallana</taxon>
    </lineage>
</organism>
<evidence type="ECO:0000256" key="16">
    <source>
        <dbReference type="ARBA" id="ARBA00022741"/>
    </source>
</evidence>
<keyword evidence="26" id="KW-1015">Disulfide bond</keyword>
<evidence type="ECO:0000256" key="36">
    <source>
        <dbReference type="ARBA" id="ARBA00048309"/>
    </source>
</evidence>
<evidence type="ECO:0000256" key="30">
    <source>
        <dbReference type="ARBA" id="ARBA00024385"/>
    </source>
</evidence>
<dbReference type="GO" id="GO:0005524">
    <property type="term" value="F:ATP binding"/>
    <property type="evidence" value="ECO:0007669"/>
    <property type="project" value="UniProtKB-KW"/>
</dbReference>
<keyword evidence="19" id="KW-0256">Endoplasmic reticulum</keyword>
<evidence type="ECO:0000256" key="12">
    <source>
        <dbReference type="ARBA" id="ARBA00022448"/>
    </source>
</evidence>
<dbReference type="InterPro" id="IPR036640">
    <property type="entry name" value="ABC1_TM_sf"/>
</dbReference>
<dbReference type="GO" id="GO:0031901">
    <property type="term" value="C:early endosome membrane"/>
    <property type="evidence" value="ECO:0007669"/>
    <property type="project" value="UniProtKB-SubCell"/>
</dbReference>
<evidence type="ECO:0000256" key="42">
    <source>
        <dbReference type="SAM" id="Phobius"/>
    </source>
</evidence>
<keyword evidence="27" id="KW-0458">Lysosome</keyword>
<dbReference type="FunCoup" id="K1R456">
    <property type="interactions" value="802"/>
</dbReference>
<dbReference type="PANTHER" id="PTHR24221">
    <property type="entry name" value="ATP-BINDING CASSETTE SUB-FAMILY B"/>
    <property type="match status" value="1"/>
</dbReference>
<dbReference type="HOGENOM" id="CLU_000604_32_1_1"/>
<feature type="transmembrane region" description="Helical" evidence="42">
    <location>
        <begin position="406"/>
        <end position="422"/>
    </location>
</feature>
<feature type="transmembrane region" description="Helical" evidence="42">
    <location>
        <begin position="58"/>
        <end position="83"/>
    </location>
</feature>
<comment type="subcellular location">
    <subcellularLocation>
        <location evidence="8">Cell membrane</location>
        <topology evidence="8">Multi-pass membrane protein</topology>
    </subcellularLocation>
    <subcellularLocation>
        <location evidence="1">Early endosome membrane</location>
    </subcellularLocation>
    <subcellularLocation>
        <location evidence="6">Endoplasmic reticulum membrane</location>
        <topology evidence="6">Multi-pass membrane protein</topology>
    </subcellularLocation>
    <subcellularLocation>
        <location evidence="3">Endosome membrane</location>
        <topology evidence="3">Multi-pass membrane protein</topology>
    </subcellularLocation>
    <subcellularLocation>
        <location evidence="2">Endosome</location>
        <location evidence="2">Multivesicular body membrane</location>
    </subcellularLocation>
    <subcellularLocation>
        <location evidence="9">Golgi apparatus membrane</location>
        <topology evidence="9">Multi-pass membrane protein</topology>
    </subcellularLocation>
    <subcellularLocation>
        <location evidence="5">Late endosome membrane</location>
    </subcellularLocation>
    <subcellularLocation>
        <location evidence="10">Lysosome membrane</location>
    </subcellularLocation>
    <subcellularLocation>
        <location evidence="28">Melanosome membrane</location>
    </subcellularLocation>
    <subcellularLocation>
        <location evidence="4">Mitochondrion outer membrane</location>
        <topology evidence="4">Multi-pass membrane protein</topology>
    </subcellularLocation>
    <subcellularLocation>
        <location evidence="7">Secreted</location>
        <location evidence="7">Extracellular exosome</location>
    </subcellularLocation>
</comment>
<evidence type="ECO:0000256" key="18">
    <source>
        <dbReference type="ARBA" id="ARBA00022787"/>
    </source>
</evidence>
<feature type="region of interest" description="Disordered" evidence="41">
    <location>
        <begin position="817"/>
        <end position="841"/>
    </location>
</feature>
<keyword evidence="12" id="KW-0813">Transport</keyword>
<comment type="catalytic activity">
    <reaction evidence="37">
        <text>pheophorbide a(in) + ATP + H2O = pheophorbide a(out) + ADP + phosphate + H(+)</text>
        <dbReference type="Rhea" id="RHEA:61360"/>
        <dbReference type="ChEBI" id="CHEBI:15377"/>
        <dbReference type="ChEBI" id="CHEBI:15378"/>
        <dbReference type="ChEBI" id="CHEBI:30616"/>
        <dbReference type="ChEBI" id="CHEBI:43474"/>
        <dbReference type="ChEBI" id="CHEBI:58687"/>
        <dbReference type="ChEBI" id="CHEBI:456216"/>
    </reaction>
    <physiologicalReaction direction="left-to-right" evidence="37">
        <dbReference type="Rhea" id="RHEA:61361"/>
    </physiologicalReaction>
</comment>
<dbReference type="Pfam" id="PF00664">
    <property type="entry name" value="ABC_membrane"/>
    <property type="match status" value="1"/>
</dbReference>
<feature type="transmembrane region" description="Helical" evidence="42">
    <location>
        <begin position="134"/>
        <end position="152"/>
    </location>
</feature>
<keyword evidence="21" id="KW-1278">Translocase</keyword>
<dbReference type="SUPFAM" id="SSF90123">
    <property type="entry name" value="ABC transporter transmembrane region"/>
    <property type="match status" value="1"/>
</dbReference>
<comment type="catalytic activity">
    <reaction evidence="33">
        <text>heme b(in) + ATP + H2O = heme b(out) + ADP + phosphate + H(+)</text>
        <dbReference type="Rhea" id="RHEA:19261"/>
        <dbReference type="ChEBI" id="CHEBI:15377"/>
        <dbReference type="ChEBI" id="CHEBI:15378"/>
        <dbReference type="ChEBI" id="CHEBI:30616"/>
        <dbReference type="ChEBI" id="CHEBI:43474"/>
        <dbReference type="ChEBI" id="CHEBI:60344"/>
        <dbReference type="ChEBI" id="CHEBI:456216"/>
        <dbReference type="EC" id="7.6.2.5"/>
    </reaction>
    <physiologicalReaction direction="left-to-right" evidence="33">
        <dbReference type="Rhea" id="RHEA:19262"/>
    </physiologicalReaction>
</comment>
<gene>
    <name evidence="43" type="ORF">CGI_10027528</name>
</gene>
<evidence type="ECO:0000256" key="15">
    <source>
        <dbReference type="ARBA" id="ARBA00022692"/>
    </source>
</evidence>
<evidence type="ECO:0000313" key="43">
    <source>
        <dbReference type="EMBL" id="EKC35970.1"/>
    </source>
</evidence>
<evidence type="ECO:0000256" key="24">
    <source>
        <dbReference type="ARBA" id="ARBA00023128"/>
    </source>
</evidence>
<dbReference type="AlphaFoldDB" id="K1R456"/>
<dbReference type="InterPro" id="IPR003593">
    <property type="entry name" value="AAA+_ATPase"/>
</dbReference>
<comment type="catalytic activity">
    <reaction evidence="40">
        <text>coproporphyrin I(in) + ATP + H2O = coproporphyrin I(out) + ADP + phosphate + H(+)</text>
        <dbReference type="Rhea" id="RHEA:66768"/>
        <dbReference type="ChEBI" id="CHEBI:15377"/>
        <dbReference type="ChEBI" id="CHEBI:15378"/>
        <dbReference type="ChEBI" id="CHEBI:30616"/>
        <dbReference type="ChEBI" id="CHEBI:43474"/>
        <dbReference type="ChEBI" id="CHEBI:167478"/>
        <dbReference type="ChEBI" id="CHEBI:456216"/>
    </reaction>
    <physiologicalReaction direction="left-to-right" evidence="40">
        <dbReference type="Rhea" id="RHEA:66769"/>
    </physiologicalReaction>
</comment>
<dbReference type="InterPro" id="IPR003439">
    <property type="entry name" value="ABC_transporter-like_ATP-bd"/>
</dbReference>
<dbReference type="InterPro" id="IPR027417">
    <property type="entry name" value="P-loop_NTPase"/>
</dbReference>
<evidence type="ECO:0000256" key="35">
    <source>
        <dbReference type="ARBA" id="ARBA00047789"/>
    </source>
</evidence>
<evidence type="ECO:0000256" key="26">
    <source>
        <dbReference type="ARBA" id="ARBA00023157"/>
    </source>
</evidence>
<evidence type="ECO:0000256" key="1">
    <source>
        <dbReference type="ARBA" id="ARBA00004146"/>
    </source>
</evidence>
<evidence type="ECO:0000256" key="32">
    <source>
        <dbReference type="ARBA" id="ARBA00031413"/>
    </source>
</evidence>
<dbReference type="GO" id="GO:0005886">
    <property type="term" value="C:plasma membrane"/>
    <property type="evidence" value="ECO:0007669"/>
    <property type="project" value="UniProtKB-SubCell"/>
</dbReference>
<dbReference type="GO" id="GO:0032585">
    <property type="term" value="C:multivesicular body membrane"/>
    <property type="evidence" value="ECO:0007669"/>
    <property type="project" value="UniProtKB-SubCell"/>
</dbReference>
<feature type="transmembrane region" description="Helical" evidence="42">
    <location>
        <begin position="301"/>
        <end position="321"/>
    </location>
</feature>
<feature type="transmembrane region" description="Helical" evidence="42">
    <location>
        <begin position="95"/>
        <end position="113"/>
    </location>
</feature>
<evidence type="ECO:0000256" key="41">
    <source>
        <dbReference type="SAM" id="MobiDB-lite"/>
    </source>
</evidence>
<keyword evidence="16" id="KW-0547">Nucleotide-binding</keyword>
<dbReference type="PROSITE" id="PS50929">
    <property type="entry name" value="ABC_TM1F"/>
    <property type="match status" value="2"/>
</dbReference>
<evidence type="ECO:0000256" key="33">
    <source>
        <dbReference type="ARBA" id="ARBA00047649"/>
    </source>
</evidence>
<evidence type="ECO:0000256" key="34">
    <source>
        <dbReference type="ARBA" id="ARBA00047753"/>
    </source>
</evidence>
<dbReference type="InterPro" id="IPR039421">
    <property type="entry name" value="Type_1_exporter"/>
</dbReference>
<evidence type="ECO:0000256" key="10">
    <source>
        <dbReference type="ARBA" id="ARBA00004656"/>
    </source>
</evidence>
<feature type="transmembrane region" description="Helical" evidence="42">
    <location>
        <begin position="26"/>
        <end position="46"/>
    </location>
</feature>
<evidence type="ECO:0000256" key="4">
    <source>
        <dbReference type="ARBA" id="ARBA00004374"/>
    </source>
</evidence>
<dbReference type="CDD" id="cd03253">
    <property type="entry name" value="ABCC_ATM1_transporter"/>
    <property type="match status" value="1"/>
</dbReference>
<keyword evidence="22 42" id="KW-1133">Transmembrane helix</keyword>
<evidence type="ECO:0000256" key="28">
    <source>
        <dbReference type="ARBA" id="ARBA00024320"/>
    </source>
</evidence>
<keyword evidence="23" id="KW-0333">Golgi apparatus</keyword>
<dbReference type="GO" id="GO:0005576">
    <property type="term" value="C:extracellular region"/>
    <property type="evidence" value="ECO:0007669"/>
    <property type="project" value="UniProtKB-SubCell"/>
</dbReference>
<evidence type="ECO:0000256" key="25">
    <source>
        <dbReference type="ARBA" id="ARBA00023136"/>
    </source>
</evidence>
<dbReference type="Gene3D" id="1.20.1560.10">
    <property type="entry name" value="ABC transporter type 1, transmembrane domain"/>
    <property type="match status" value="2"/>
</dbReference>
<evidence type="ECO:0000256" key="2">
    <source>
        <dbReference type="ARBA" id="ARBA00004333"/>
    </source>
</evidence>
<evidence type="ECO:0000256" key="22">
    <source>
        <dbReference type="ARBA" id="ARBA00022989"/>
    </source>
</evidence>
<feature type="transmembrane region" description="Helical" evidence="42">
    <location>
        <begin position="245"/>
        <end position="267"/>
    </location>
</feature>
<dbReference type="GO" id="GO:0005789">
    <property type="term" value="C:endoplasmic reticulum membrane"/>
    <property type="evidence" value="ECO:0007669"/>
    <property type="project" value="UniProtKB-SubCell"/>
</dbReference>
<dbReference type="GO" id="GO:0000139">
    <property type="term" value="C:Golgi membrane"/>
    <property type="evidence" value="ECO:0007669"/>
    <property type="project" value="UniProtKB-SubCell"/>
</dbReference>
<evidence type="ECO:0000256" key="38">
    <source>
        <dbReference type="ARBA" id="ARBA00048510"/>
    </source>
</evidence>
<evidence type="ECO:0000256" key="6">
    <source>
        <dbReference type="ARBA" id="ARBA00004477"/>
    </source>
</evidence>
<evidence type="ECO:0000256" key="14">
    <source>
        <dbReference type="ARBA" id="ARBA00022525"/>
    </source>
</evidence>
<keyword evidence="20 43" id="KW-0067">ATP-binding</keyword>
<evidence type="ECO:0000256" key="19">
    <source>
        <dbReference type="ARBA" id="ARBA00022824"/>
    </source>
</evidence>
<sequence>MKYCKDLNFTEIWVEKGLNPCFIDTVTAGVIFLQILICGCVQCSLYKKYATKLPEKNLPGSCGFSIQVILAFVLMLEAVIHVILSDTSIRDQTVAGYQVFAALAMLYCWIASVRLMFYERRQMLPSIPTRGHGLVLLLFWSLVFVKENLPFISWWSSSYWWKLEGYSDHIEFGLWIVRYSCSLLLLIMGFWGPGLNKNLYHLLTDVESGTSTGRDQPESTWKNVIGKLKIMIPYVWPKGSYWRQALVLVCLLILGAGRGINVLVPLYSKYIINSLTDQPNKVGDDLAELKVTGPEFRYDFILIYCLLIFLKGGGTGTTGFLNNARSFLWIPVQQYTTRRIQVRLFSHLHGLSLRWHLQRKTGEVLRVMDRGTNSINSLLSYVVFQILPTIIDIIIAIVYFVTAFNYIFGLVVFLCMVLYLEMKSSASLNMLNSLQNVVITCGTIAGSLLCAYAVVHSISDLHLTVGDYVLFGTYLSQLYGPLNWLGTYYRMIQQSFIDMENMFELLDESHEIKDIPDARRIAVSTGKIEFRNVNFHYEERMIQQSFIDMENMFELLDESHEIKDIPDARRIAVSTGKIEFRNVNFHYEESKKILKNISFVVPPGQTFALVGHSGSGKSTIIRLLFRFYDVVSGQILIDGQDISLVQQESLRQQIGVVPQDTVLFNANILYNIRYGNVDATDKQVEEAADNADIHERILSFPDGYNTVVGERGLKLSGGEKQRVAIARTILKNPQIVLLDEATSALDTKTERNIQTSLERVCENRTTIIVAHRLSTIIHAHQILVMKEGKVVERGTHDELLQLNGFYADMWHQQLTKKEEGTDDKNGVLNSGSINGQDGDAT</sequence>
<keyword evidence="14" id="KW-0964">Secreted</keyword>
<dbReference type="SUPFAM" id="SSF52540">
    <property type="entry name" value="P-loop containing nucleoside triphosphate hydrolases"/>
    <property type="match status" value="1"/>
</dbReference>
<evidence type="ECO:0000256" key="3">
    <source>
        <dbReference type="ARBA" id="ARBA00004337"/>
    </source>
</evidence>
<evidence type="ECO:0000256" key="23">
    <source>
        <dbReference type="ARBA" id="ARBA00023034"/>
    </source>
</evidence>
<evidence type="ECO:0000256" key="11">
    <source>
        <dbReference type="ARBA" id="ARBA00011738"/>
    </source>
</evidence>
<evidence type="ECO:0000256" key="5">
    <source>
        <dbReference type="ARBA" id="ARBA00004414"/>
    </source>
</evidence>
<evidence type="ECO:0000256" key="27">
    <source>
        <dbReference type="ARBA" id="ARBA00023228"/>
    </source>
</evidence>
<dbReference type="PANTHER" id="PTHR24221:SF654">
    <property type="entry name" value="ATP-BINDING CASSETTE SUB-FAMILY B MEMBER 6"/>
    <property type="match status" value="1"/>
</dbReference>
<reference evidence="43" key="1">
    <citation type="journal article" date="2012" name="Nature">
        <title>The oyster genome reveals stress adaptation and complexity of shell formation.</title>
        <authorList>
            <person name="Zhang G."/>
            <person name="Fang X."/>
            <person name="Guo X."/>
            <person name="Li L."/>
            <person name="Luo R."/>
            <person name="Xu F."/>
            <person name="Yang P."/>
            <person name="Zhang L."/>
            <person name="Wang X."/>
            <person name="Qi H."/>
            <person name="Xiong Z."/>
            <person name="Que H."/>
            <person name="Xie Y."/>
            <person name="Holland P.W."/>
            <person name="Paps J."/>
            <person name="Zhu Y."/>
            <person name="Wu F."/>
            <person name="Chen Y."/>
            <person name="Wang J."/>
            <person name="Peng C."/>
            <person name="Meng J."/>
            <person name="Yang L."/>
            <person name="Liu J."/>
            <person name="Wen B."/>
            <person name="Zhang N."/>
            <person name="Huang Z."/>
            <person name="Zhu Q."/>
            <person name="Feng Y."/>
            <person name="Mount A."/>
            <person name="Hedgecock D."/>
            <person name="Xu Z."/>
            <person name="Liu Y."/>
            <person name="Domazet-Loso T."/>
            <person name="Du Y."/>
            <person name="Sun X."/>
            <person name="Zhang S."/>
            <person name="Liu B."/>
            <person name="Cheng P."/>
            <person name="Jiang X."/>
            <person name="Li J."/>
            <person name="Fan D."/>
            <person name="Wang W."/>
            <person name="Fu W."/>
            <person name="Wang T."/>
            <person name="Wang B."/>
            <person name="Zhang J."/>
            <person name="Peng Z."/>
            <person name="Li Y."/>
            <person name="Li N."/>
            <person name="Wang J."/>
            <person name="Chen M."/>
            <person name="He Y."/>
            <person name="Tan F."/>
            <person name="Song X."/>
            <person name="Zheng Q."/>
            <person name="Huang R."/>
            <person name="Yang H."/>
            <person name="Du X."/>
            <person name="Chen L."/>
            <person name="Yang M."/>
            <person name="Gaffney P.M."/>
            <person name="Wang S."/>
            <person name="Luo L."/>
            <person name="She Z."/>
            <person name="Ming Y."/>
            <person name="Huang W."/>
            <person name="Zhang S."/>
            <person name="Huang B."/>
            <person name="Zhang Y."/>
            <person name="Qu T."/>
            <person name="Ni P."/>
            <person name="Miao G."/>
            <person name="Wang J."/>
            <person name="Wang Q."/>
            <person name="Steinberg C.E."/>
            <person name="Wang H."/>
            <person name="Li N."/>
            <person name="Qian L."/>
            <person name="Zhang G."/>
            <person name="Li Y."/>
            <person name="Yang H."/>
            <person name="Liu X."/>
            <person name="Wang J."/>
            <person name="Yin Y."/>
            <person name="Wang J."/>
        </authorList>
    </citation>
    <scope>NUCLEOTIDE SEQUENCE [LARGE SCALE GENOMIC DNA]</scope>
    <source>
        <strain evidence="43">05x7-T-G4-1.051#20</strain>
    </source>
</reference>
<accession>K1R456</accession>
<dbReference type="SMART" id="SM00382">
    <property type="entry name" value="AAA"/>
    <property type="match status" value="1"/>
</dbReference>
<feature type="transmembrane region" description="Helical" evidence="42">
    <location>
        <begin position="378"/>
        <end position="400"/>
    </location>
</feature>
<comment type="catalytic activity">
    <reaction evidence="35">
        <text>uroporphyrin I(in) + ATP + H2O = uroporphyrin I(out) + ADP + phosphate + H(+)</text>
        <dbReference type="Rhea" id="RHEA:66772"/>
        <dbReference type="ChEBI" id="CHEBI:15377"/>
        <dbReference type="ChEBI" id="CHEBI:15378"/>
        <dbReference type="ChEBI" id="CHEBI:30616"/>
        <dbReference type="ChEBI" id="CHEBI:43474"/>
        <dbReference type="ChEBI" id="CHEBI:167480"/>
        <dbReference type="ChEBI" id="CHEBI:456216"/>
    </reaction>
    <physiologicalReaction direction="left-to-right" evidence="35">
        <dbReference type="Rhea" id="RHEA:66773"/>
    </physiologicalReaction>
</comment>
<evidence type="ECO:0000256" key="21">
    <source>
        <dbReference type="ARBA" id="ARBA00022967"/>
    </source>
</evidence>
<keyword evidence="17" id="KW-0967">Endosome</keyword>
<feature type="transmembrane region" description="Helical" evidence="42">
    <location>
        <begin position="434"/>
        <end position="455"/>
    </location>
</feature>
<comment type="catalytic activity">
    <reaction evidence="39">
        <text>coproporphyrin III(in) + ATP + H2O = coproporphyrin III(out) + ADP + phosphate + H(+)</text>
        <dbReference type="Rhea" id="RHEA:66664"/>
        <dbReference type="ChEBI" id="CHEBI:15377"/>
        <dbReference type="ChEBI" id="CHEBI:15378"/>
        <dbReference type="ChEBI" id="CHEBI:30616"/>
        <dbReference type="ChEBI" id="CHEBI:43474"/>
        <dbReference type="ChEBI" id="CHEBI:131725"/>
        <dbReference type="ChEBI" id="CHEBI:456216"/>
    </reaction>
    <physiologicalReaction direction="left-to-right" evidence="39">
        <dbReference type="Rhea" id="RHEA:66665"/>
    </physiologicalReaction>
</comment>
<dbReference type="InterPro" id="IPR017871">
    <property type="entry name" value="ABC_transporter-like_CS"/>
</dbReference>
<dbReference type="GO" id="GO:0005765">
    <property type="term" value="C:lysosomal membrane"/>
    <property type="evidence" value="ECO:0007669"/>
    <property type="project" value="UniProtKB-SubCell"/>
</dbReference>
<evidence type="ECO:0000256" key="7">
    <source>
        <dbReference type="ARBA" id="ARBA00004550"/>
    </source>
</evidence>
<dbReference type="PROSITE" id="PS50893">
    <property type="entry name" value="ABC_TRANSPORTER_2"/>
    <property type="match status" value="1"/>
</dbReference>
<dbReference type="GO" id="GO:0020037">
    <property type="term" value="F:heme binding"/>
    <property type="evidence" value="ECO:0007669"/>
    <property type="project" value="TreeGrafter"/>
</dbReference>
<dbReference type="Pfam" id="PF00005">
    <property type="entry name" value="ABC_tran"/>
    <property type="match status" value="1"/>
</dbReference>
<dbReference type="GO" id="GO:0015439">
    <property type="term" value="F:ABC-type heme transporter activity"/>
    <property type="evidence" value="ECO:0007669"/>
    <property type="project" value="UniProtKB-EC"/>
</dbReference>
<keyword evidence="15 42" id="KW-0812">Transmembrane</keyword>
<proteinExistence type="inferred from homology"/>
<evidence type="ECO:0000256" key="31">
    <source>
        <dbReference type="ARBA" id="ARBA00024439"/>
    </source>
</evidence>
<evidence type="ECO:0000256" key="39">
    <source>
        <dbReference type="ARBA" id="ARBA00048636"/>
    </source>
</evidence>
<comment type="catalytic activity">
    <reaction evidence="38">
        <text>uroporphyrin III(in) + ATP + H2O = uroporphyrin III(out) + ADP + phosphate + H(+)</text>
        <dbReference type="Rhea" id="RHEA:66776"/>
        <dbReference type="ChEBI" id="CHEBI:15377"/>
        <dbReference type="ChEBI" id="CHEBI:15378"/>
        <dbReference type="ChEBI" id="CHEBI:30616"/>
        <dbReference type="ChEBI" id="CHEBI:43474"/>
        <dbReference type="ChEBI" id="CHEBI:167479"/>
        <dbReference type="ChEBI" id="CHEBI:456216"/>
    </reaction>
    <physiologicalReaction direction="left-to-right" evidence="38">
        <dbReference type="Rhea" id="RHEA:66777"/>
    </physiologicalReaction>
</comment>
<dbReference type="InterPro" id="IPR011527">
    <property type="entry name" value="ABC1_TM_dom"/>
</dbReference>
<evidence type="ECO:0000256" key="8">
    <source>
        <dbReference type="ARBA" id="ARBA00004651"/>
    </source>
</evidence>
<dbReference type="Gene3D" id="3.40.50.300">
    <property type="entry name" value="P-loop containing nucleotide triphosphate hydrolases"/>
    <property type="match status" value="1"/>
</dbReference>
<keyword evidence="18" id="KW-1000">Mitochondrion outer membrane</keyword>
<dbReference type="FunFam" id="3.40.50.300:FF:000186">
    <property type="entry name" value="ATP-binding cassette sub-family B member 7, mitochondrial"/>
    <property type="match status" value="1"/>
</dbReference>
<keyword evidence="13" id="KW-1003">Cell membrane</keyword>
<evidence type="ECO:0000256" key="20">
    <source>
        <dbReference type="ARBA" id="ARBA00022840"/>
    </source>
</evidence>
<dbReference type="PROSITE" id="PS00211">
    <property type="entry name" value="ABC_TRANSPORTER_1"/>
    <property type="match status" value="1"/>
</dbReference>
<dbReference type="GO" id="GO:0005741">
    <property type="term" value="C:mitochondrial outer membrane"/>
    <property type="evidence" value="ECO:0007669"/>
    <property type="project" value="UniProtKB-SubCell"/>
</dbReference>
<name>K1R456_MAGGI</name>
<dbReference type="InParanoid" id="K1R456"/>
<comment type="catalytic activity">
    <reaction evidence="36">
        <text>protoporphyrin IX(in) + ATP + H2O = protoporphyrin IX(out) + ADP + phosphate + H(+)</text>
        <dbReference type="Rhea" id="RHEA:61336"/>
        <dbReference type="ChEBI" id="CHEBI:15377"/>
        <dbReference type="ChEBI" id="CHEBI:15378"/>
        <dbReference type="ChEBI" id="CHEBI:30616"/>
        <dbReference type="ChEBI" id="CHEBI:43474"/>
        <dbReference type="ChEBI" id="CHEBI:57306"/>
        <dbReference type="ChEBI" id="CHEBI:456216"/>
    </reaction>
    <physiologicalReaction direction="left-to-right" evidence="36">
        <dbReference type="Rhea" id="RHEA:61337"/>
    </physiologicalReaction>
</comment>
<keyword evidence="24" id="KW-0496">Mitochondrion</keyword>
<evidence type="ECO:0000256" key="40">
    <source>
        <dbReference type="ARBA" id="ARBA00049398"/>
    </source>
</evidence>
<evidence type="ECO:0000256" key="29">
    <source>
        <dbReference type="ARBA" id="ARBA00024363"/>
    </source>
</evidence>